<protein>
    <recommendedName>
        <fullName evidence="9">Major facilitator superfamily (MFS) profile domain-containing protein</fullName>
    </recommendedName>
</protein>
<evidence type="ECO:0000256" key="6">
    <source>
        <dbReference type="ARBA" id="ARBA00023136"/>
    </source>
</evidence>
<sequence>MAPLKLRGRALYAVMNAVCGMAFLMFGYDAGVLAGVQATEPFLSAIGHPEQRSSVIIPMIASSYTLGAWVMSMLISFIGSPMGRRNCIITGNIFVIVGGTLQASSFSVGQIIVGRVLCGFGIGFISSTVPTYIAEMSIKPTDHGPAVASQSIILIFGVAFSGWVDFGFTRMHNQVSWRFPIAFQTFFAISSGIGMLFMPDTPRWYYVKGRFEEGDQVLSALHNLPLEDEHVQAQRAQIFEAIEIETSQKAFNPITLLWDNTELQAGRRLRTSFLILFFQQLMGINQLIYYSTIIFSQVGVSPFLGSLLAAVMNTVFWIGTWFLPATIEKYGRRGIMLVTAGLLTLFMLIFVVMINLGDKKNDATQWTAVAAVLAYMVCFGYGWVGIAWLYGPEVCLLENDPKAPVNDTSYVQIAPLRYRHLGGCFGAAGEWAGTFITVFAGGIALDRVGPMIWVWYLIFCFLSVLYVYFCCPETSGKTLEEIDAIFMKHPPQFTEIILEKAEGGHHGTSGVKETATSDVHEEEYAVKPA</sequence>
<evidence type="ECO:0000256" key="1">
    <source>
        <dbReference type="ARBA" id="ARBA00004141"/>
    </source>
</evidence>
<feature type="transmembrane region" description="Helical" evidence="8">
    <location>
        <begin position="112"/>
        <end position="134"/>
    </location>
</feature>
<feature type="transmembrane region" description="Helical" evidence="8">
    <location>
        <begin position="366"/>
        <end position="390"/>
    </location>
</feature>
<feature type="transmembrane region" description="Helical" evidence="8">
    <location>
        <begin position="87"/>
        <end position="106"/>
    </location>
</feature>
<dbReference type="GO" id="GO:0005351">
    <property type="term" value="F:carbohydrate:proton symporter activity"/>
    <property type="evidence" value="ECO:0007669"/>
    <property type="project" value="TreeGrafter"/>
</dbReference>
<dbReference type="InterPro" id="IPR005828">
    <property type="entry name" value="MFS_sugar_transport-like"/>
</dbReference>
<evidence type="ECO:0000256" key="4">
    <source>
        <dbReference type="ARBA" id="ARBA00022692"/>
    </source>
</evidence>
<feature type="region of interest" description="Disordered" evidence="7">
    <location>
        <begin position="503"/>
        <end position="529"/>
    </location>
</feature>
<dbReference type="Pfam" id="PF00083">
    <property type="entry name" value="Sugar_tr"/>
    <property type="match status" value="1"/>
</dbReference>
<feature type="transmembrane region" description="Helical" evidence="8">
    <location>
        <begin position="12"/>
        <end position="35"/>
    </location>
</feature>
<dbReference type="PANTHER" id="PTHR48022">
    <property type="entry name" value="PLASTIDIC GLUCOSE TRANSPORTER 4"/>
    <property type="match status" value="1"/>
</dbReference>
<name>A0AA38WZ39_9EURO</name>
<evidence type="ECO:0000256" key="2">
    <source>
        <dbReference type="ARBA" id="ARBA00010992"/>
    </source>
</evidence>
<feature type="compositionally biased region" description="Basic and acidic residues" evidence="7">
    <location>
        <begin position="518"/>
        <end position="529"/>
    </location>
</feature>
<keyword evidence="5 8" id="KW-1133">Transmembrane helix</keyword>
<dbReference type="InterPro" id="IPR020846">
    <property type="entry name" value="MFS_dom"/>
</dbReference>
<feature type="transmembrane region" description="Helical" evidence="8">
    <location>
        <begin position="335"/>
        <end position="354"/>
    </location>
</feature>
<dbReference type="GO" id="GO:0016020">
    <property type="term" value="C:membrane"/>
    <property type="evidence" value="ECO:0007669"/>
    <property type="project" value="UniProtKB-SubCell"/>
</dbReference>
<evidence type="ECO:0000256" key="8">
    <source>
        <dbReference type="SAM" id="Phobius"/>
    </source>
</evidence>
<dbReference type="InterPro" id="IPR003663">
    <property type="entry name" value="Sugar/inositol_transpt"/>
</dbReference>
<accession>A0AA38WZ39</accession>
<dbReference type="PRINTS" id="PR00171">
    <property type="entry name" value="SUGRTRNSPORT"/>
</dbReference>
<keyword evidence="3" id="KW-0813">Transport</keyword>
<dbReference type="InterPro" id="IPR050360">
    <property type="entry name" value="MFS_Sugar_Transporters"/>
</dbReference>
<dbReference type="PROSITE" id="PS50850">
    <property type="entry name" value="MFS"/>
    <property type="match status" value="1"/>
</dbReference>
<organism evidence="10 11">
    <name type="scientific">Cladophialophora chaetospira</name>
    <dbReference type="NCBI Taxonomy" id="386627"/>
    <lineage>
        <taxon>Eukaryota</taxon>
        <taxon>Fungi</taxon>
        <taxon>Dikarya</taxon>
        <taxon>Ascomycota</taxon>
        <taxon>Pezizomycotina</taxon>
        <taxon>Eurotiomycetes</taxon>
        <taxon>Chaetothyriomycetidae</taxon>
        <taxon>Chaetothyriales</taxon>
        <taxon>Herpotrichiellaceae</taxon>
        <taxon>Cladophialophora</taxon>
    </lineage>
</organism>
<dbReference type="Gene3D" id="1.20.1250.20">
    <property type="entry name" value="MFS general substrate transporter like domains"/>
    <property type="match status" value="1"/>
</dbReference>
<dbReference type="PANTHER" id="PTHR48022:SF2">
    <property type="entry name" value="PLASTIDIC GLUCOSE TRANSPORTER 4"/>
    <property type="match status" value="1"/>
</dbReference>
<evidence type="ECO:0000256" key="5">
    <source>
        <dbReference type="ARBA" id="ARBA00022989"/>
    </source>
</evidence>
<feature type="transmembrane region" description="Helical" evidence="8">
    <location>
        <begin position="55"/>
        <end position="75"/>
    </location>
</feature>
<feature type="transmembrane region" description="Helical" evidence="8">
    <location>
        <begin position="303"/>
        <end position="323"/>
    </location>
</feature>
<evidence type="ECO:0000259" key="9">
    <source>
        <dbReference type="PROSITE" id="PS50850"/>
    </source>
</evidence>
<feature type="domain" description="Major facilitator superfamily (MFS) profile" evidence="9">
    <location>
        <begin position="15"/>
        <end position="475"/>
    </location>
</feature>
<feature type="transmembrane region" description="Helical" evidence="8">
    <location>
        <begin position="451"/>
        <end position="469"/>
    </location>
</feature>
<keyword evidence="6 8" id="KW-0472">Membrane</keyword>
<dbReference type="Proteomes" id="UP001172673">
    <property type="component" value="Unassembled WGS sequence"/>
</dbReference>
<comment type="subcellular location">
    <subcellularLocation>
        <location evidence="1">Membrane</location>
        <topology evidence="1">Multi-pass membrane protein</topology>
    </subcellularLocation>
</comment>
<dbReference type="InterPro" id="IPR036259">
    <property type="entry name" value="MFS_trans_sf"/>
</dbReference>
<keyword evidence="4 8" id="KW-0812">Transmembrane</keyword>
<proteinExistence type="inferred from homology"/>
<comment type="caution">
    <text evidence="10">The sequence shown here is derived from an EMBL/GenBank/DDBJ whole genome shotgun (WGS) entry which is preliminary data.</text>
</comment>
<evidence type="ECO:0000313" key="11">
    <source>
        <dbReference type="Proteomes" id="UP001172673"/>
    </source>
</evidence>
<dbReference type="EMBL" id="JAPDRK010000021">
    <property type="protein sequence ID" value="KAJ9603790.1"/>
    <property type="molecule type" value="Genomic_DNA"/>
</dbReference>
<feature type="transmembrane region" description="Helical" evidence="8">
    <location>
        <begin position="424"/>
        <end position="445"/>
    </location>
</feature>
<dbReference type="AlphaFoldDB" id="A0AA38WZ39"/>
<feature type="transmembrane region" description="Helical" evidence="8">
    <location>
        <begin position="273"/>
        <end position="291"/>
    </location>
</feature>
<keyword evidence="11" id="KW-1185">Reference proteome</keyword>
<evidence type="ECO:0000256" key="3">
    <source>
        <dbReference type="ARBA" id="ARBA00022448"/>
    </source>
</evidence>
<reference evidence="10" key="1">
    <citation type="submission" date="2022-10" db="EMBL/GenBank/DDBJ databases">
        <title>Culturing micro-colonial fungi from biological soil crusts in the Mojave desert and describing Neophaeococcomyces mojavensis, and introducing the new genera and species Taxawa tesnikishii.</title>
        <authorList>
            <person name="Kurbessoian T."/>
            <person name="Stajich J.E."/>
        </authorList>
    </citation>
    <scope>NUCLEOTIDE SEQUENCE</scope>
    <source>
        <strain evidence="10">TK_41</strain>
    </source>
</reference>
<evidence type="ECO:0000313" key="10">
    <source>
        <dbReference type="EMBL" id="KAJ9603790.1"/>
    </source>
</evidence>
<evidence type="ECO:0000256" key="7">
    <source>
        <dbReference type="SAM" id="MobiDB-lite"/>
    </source>
</evidence>
<feature type="transmembrane region" description="Helical" evidence="8">
    <location>
        <begin position="146"/>
        <end position="164"/>
    </location>
</feature>
<comment type="similarity">
    <text evidence="2">Belongs to the major facilitator superfamily. Sugar transporter (TC 2.A.1.1) family.</text>
</comment>
<gene>
    <name evidence="10" type="ORF">H2200_011976</name>
</gene>
<dbReference type="SUPFAM" id="SSF103473">
    <property type="entry name" value="MFS general substrate transporter"/>
    <property type="match status" value="1"/>
</dbReference>
<feature type="transmembrane region" description="Helical" evidence="8">
    <location>
        <begin position="176"/>
        <end position="198"/>
    </location>
</feature>